<accession>A0ABR8TMI5</accession>
<dbReference type="EMBL" id="JACSQG010000002">
    <property type="protein sequence ID" value="MBD7976989.1"/>
    <property type="molecule type" value="Genomic_DNA"/>
</dbReference>
<dbReference type="InterPro" id="IPR043128">
    <property type="entry name" value="Rev_trsase/Diguanyl_cyclase"/>
</dbReference>
<feature type="domain" description="GGDEF" evidence="5">
    <location>
        <begin position="272"/>
        <end position="424"/>
    </location>
</feature>
<feature type="transmembrane region" description="Helical" evidence="4">
    <location>
        <begin position="69"/>
        <end position="89"/>
    </location>
</feature>
<dbReference type="InterPro" id="IPR000160">
    <property type="entry name" value="GGDEF_dom"/>
</dbReference>
<organism evidence="6 7">
    <name type="scientific">Serpens gallinarum</name>
    <dbReference type="NCBI Taxonomy" id="2763075"/>
    <lineage>
        <taxon>Bacteria</taxon>
        <taxon>Pseudomonadati</taxon>
        <taxon>Pseudomonadota</taxon>
        <taxon>Gammaproteobacteria</taxon>
        <taxon>Pseudomonadales</taxon>
        <taxon>Pseudomonadaceae</taxon>
        <taxon>Pseudomonas</taxon>
    </lineage>
</organism>
<dbReference type="PANTHER" id="PTHR45138:SF9">
    <property type="entry name" value="DIGUANYLATE CYCLASE DGCM-RELATED"/>
    <property type="match status" value="1"/>
</dbReference>
<dbReference type="Proteomes" id="UP000611945">
    <property type="component" value="Unassembled WGS sequence"/>
</dbReference>
<feature type="transmembrane region" description="Helical" evidence="4">
    <location>
        <begin position="12"/>
        <end position="34"/>
    </location>
</feature>
<gene>
    <name evidence="6" type="ORF">H9642_07265</name>
</gene>
<evidence type="ECO:0000256" key="2">
    <source>
        <dbReference type="ARBA" id="ARBA00034247"/>
    </source>
</evidence>
<feature type="region of interest" description="Disordered" evidence="3">
    <location>
        <begin position="353"/>
        <end position="379"/>
    </location>
</feature>
<dbReference type="NCBIfam" id="TIGR00254">
    <property type="entry name" value="GGDEF"/>
    <property type="match status" value="1"/>
</dbReference>
<evidence type="ECO:0000256" key="1">
    <source>
        <dbReference type="ARBA" id="ARBA00012528"/>
    </source>
</evidence>
<feature type="transmembrane region" description="Helical" evidence="4">
    <location>
        <begin position="101"/>
        <end position="120"/>
    </location>
</feature>
<evidence type="ECO:0000313" key="7">
    <source>
        <dbReference type="Proteomes" id="UP000611945"/>
    </source>
</evidence>
<evidence type="ECO:0000259" key="5">
    <source>
        <dbReference type="PROSITE" id="PS50887"/>
    </source>
</evidence>
<dbReference type="InterPro" id="IPR029787">
    <property type="entry name" value="Nucleotide_cyclase"/>
</dbReference>
<sequence>MLNTAAYRLSHFLSSIMLILAGVVLTSQQGFASITWLHSFFSTLFEVLPILLLGLGGLLCLFYGRTRQAALLIVVYLSHYILANEADYFRTHGVVRESTALTFHMCSLLLPLLYGVYAAWSERAQLVQDLVARSAVLIAVTGVAVAMARRYPDDVLQWLVAIRVEQLQGPLTQALIQFSYAAFALTFLVLLIQYLRHPRVLHASQLVAVLGLYWMLLNTFMLPEALVVMSSMVMLALIVAVAQEAYQMAFLDELTGLPGRRALNERMARLGRNYVIAMTDVDHFKKFNDTYGHDVGDQVLRMVASQLRKVSGGGTAYRYGGEEFTVLYPGKSISECLPHLEALRRNIEEYRMRLRDKQSRPEDAKRGRNQRGQSKSQHVSVAISIGVAERSDEHRDPQEVIKAADQALYKAKEAGRNRVVAYGQKAVPATRRKAVATR</sequence>
<keyword evidence="4" id="KW-0812">Transmembrane</keyword>
<comment type="catalytic activity">
    <reaction evidence="2">
        <text>2 GTP = 3',3'-c-di-GMP + 2 diphosphate</text>
        <dbReference type="Rhea" id="RHEA:24898"/>
        <dbReference type="ChEBI" id="CHEBI:33019"/>
        <dbReference type="ChEBI" id="CHEBI:37565"/>
        <dbReference type="ChEBI" id="CHEBI:58805"/>
        <dbReference type="EC" id="2.7.7.65"/>
    </reaction>
</comment>
<dbReference type="SUPFAM" id="SSF55073">
    <property type="entry name" value="Nucleotide cyclase"/>
    <property type="match status" value="1"/>
</dbReference>
<dbReference type="CDD" id="cd01949">
    <property type="entry name" value="GGDEF"/>
    <property type="match status" value="1"/>
</dbReference>
<reference evidence="6 7" key="1">
    <citation type="submission" date="2020-08" db="EMBL/GenBank/DDBJ databases">
        <title>A Genomic Blueprint of the Chicken Gut Microbiome.</title>
        <authorList>
            <person name="Gilroy R."/>
            <person name="Ravi A."/>
            <person name="Getino M."/>
            <person name="Pursley I."/>
            <person name="Horton D.L."/>
            <person name="Alikhan N.-F."/>
            <person name="Baker D."/>
            <person name="Gharbi K."/>
            <person name="Hall N."/>
            <person name="Watson M."/>
            <person name="Adriaenssens E.M."/>
            <person name="Foster-Nyarko E."/>
            <person name="Jarju S."/>
            <person name="Secka A."/>
            <person name="Antonio M."/>
            <person name="Oren A."/>
            <person name="Chaudhuri R."/>
            <person name="La Ragione R.M."/>
            <person name="Hildebrand F."/>
            <person name="Pallen M.J."/>
        </authorList>
    </citation>
    <scope>NUCLEOTIDE SEQUENCE [LARGE SCALE GENOMIC DNA]</scope>
    <source>
        <strain evidence="6 7">Sa2CUA2</strain>
    </source>
</reference>
<evidence type="ECO:0000256" key="4">
    <source>
        <dbReference type="SAM" id="Phobius"/>
    </source>
</evidence>
<feature type="compositionally biased region" description="Basic and acidic residues" evidence="3">
    <location>
        <begin position="353"/>
        <end position="366"/>
    </location>
</feature>
<evidence type="ECO:0000313" key="6">
    <source>
        <dbReference type="EMBL" id="MBD7976989.1"/>
    </source>
</evidence>
<dbReference type="PROSITE" id="PS50887">
    <property type="entry name" value="GGDEF"/>
    <property type="match status" value="1"/>
</dbReference>
<feature type="transmembrane region" description="Helical" evidence="4">
    <location>
        <begin position="40"/>
        <end position="62"/>
    </location>
</feature>
<dbReference type="Gene3D" id="3.30.70.270">
    <property type="match status" value="1"/>
</dbReference>
<dbReference type="RefSeq" id="WP_251835830.1">
    <property type="nucleotide sequence ID" value="NZ_JACSQG010000002.1"/>
</dbReference>
<dbReference type="EC" id="2.7.7.65" evidence="1"/>
<evidence type="ECO:0000256" key="3">
    <source>
        <dbReference type="SAM" id="MobiDB-lite"/>
    </source>
</evidence>
<keyword evidence="4" id="KW-1133">Transmembrane helix</keyword>
<comment type="caution">
    <text evidence="6">The sequence shown here is derived from an EMBL/GenBank/DDBJ whole genome shotgun (WGS) entry which is preliminary data.</text>
</comment>
<keyword evidence="4" id="KW-0472">Membrane</keyword>
<dbReference type="SMART" id="SM00267">
    <property type="entry name" value="GGDEF"/>
    <property type="match status" value="1"/>
</dbReference>
<keyword evidence="7" id="KW-1185">Reference proteome</keyword>
<dbReference type="PANTHER" id="PTHR45138">
    <property type="entry name" value="REGULATORY COMPONENTS OF SENSORY TRANSDUCTION SYSTEM"/>
    <property type="match status" value="1"/>
</dbReference>
<name>A0ABR8TMI5_9PSED</name>
<protein>
    <recommendedName>
        <fullName evidence="1">diguanylate cyclase</fullName>
        <ecNumber evidence="1">2.7.7.65</ecNumber>
    </recommendedName>
</protein>
<dbReference type="InterPro" id="IPR050469">
    <property type="entry name" value="Diguanylate_Cyclase"/>
</dbReference>
<proteinExistence type="predicted"/>
<feature type="transmembrane region" description="Helical" evidence="4">
    <location>
        <begin position="171"/>
        <end position="192"/>
    </location>
</feature>
<feature type="compositionally biased region" description="Polar residues" evidence="3">
    <location>
        <begin position="370"/>
        <end position="379"/>
    </location>
</feature>
<feature type="transmembrane region" description="Helical" evidence="4">
    <location>
        <begin position="132"/>
        <end position="151"/>
    </location>
</feature>
<dbReference type="Pfam" id="PF00990">
    <property type="entry name" value="GGDEF"/>
    <property type="match status" value="2"/>
</dbReference>